<gene>
    <name evidence="3" type="ORF">EJB05_10847</name>
</gene>
<dbReference type="AlphaFoldDB" id="A0A5J9VMN7"/>
<evidence type="ECO:0000313" key="3">
    <source>
        <dbReference type="EMBL" id="TVU37529.1"/>
    </source>
</evidence>
<name>A0A5J9VMN7_9POAL</name>
<dbReference type="InterPro" id="IPR010255">
    <property type="entry name" value="Haem_peroxidase_sf"/>
</dbReference>
<dbReference type="Gene3D" id="1.10.520.10">
    <property type="match status" value="1"/>
</dbReference>
<dbReference type="Proteomes" id="UP000324897">
    <property type="component" value="Chromosome 4"/>
</dbReference>
<dbReference type="PROSITE" id="PS50873">
    <property type="entry name" value="PEROXIDASE_4"/>
    <property type="match status" value="1"/>
</dbReference>
<comment type="caution">
    <text evidence="3">The sequence shown here is derived from an EMBL/GenBank/DDBJ whole genome shotgun (WGS) entry which is preliminary data.</text>
</comment>
<protein>
    <recommendedName>
        <fullName evidence="2">Plant heme peroxidase family profile domain-containing protein</fullName>
    </recommendedName>
</protein>
<dbReference type="GO" id="GO:0004601">
    <property type="term" value="F:peroxidase activity"/>
    <property type="evidence" value="ECO:0007669"/>
    <property type="project" value="InterPro"/>
</dbReference>
<organism evidence="3 4">
    <name type="scientific">Eragrostis curvula</name>
    <name type="common">weeping love grass</name>
    <dbReference type="NCBI Taxonomy" id="38414"/>
    <lineage>
        <taxon>Eukaryota</taxon>
        <taxon>Viridiplantae</taxon>
        <taxon>Streptophyta</taxon>
        <taxon>Embryophyta</taxon>
        <taxon>Tracheophyta</taxon>
        <taxon>Spermatophyta</taxon>
        <taxon>Magnoliopsida</taxon>
        <taxon>Liliopsida</taxon>
        <taxon>Poales</taxon>
        <taxon>Poaceae</taxon>
        <taxon>PACMAD clade</taxon>
        <taxon>Chloridoideae</taxon>
        <taxon>Eragrostideae</taxon>
        <taxon>Eragrostidinae</taxon>
        <taxon>Eragrostis</taxon>
    </lineage>
</organism>
<dbReference type="Gene3D" id="1.10.420.10">
    <property type="entry name" value="Peroxidase, domain 2"/>
    <property type="match status" value="1"/>
</dbReference>
<accession>A0A5J9VMN7</accession>
<dbReference type="GO" id="GO:0020037">
    <property type="term" value="F:heme binding"/>
    <property type="evidence" value="ECO:0007669"/>
    <property type="project" value="InterPro"/>
</dbReference>
<dbReference type="InterPro" id="IPR002016">
    <property type="entry name" value="Haem_peroxidase"/>
</dbReference>
<sequence>MLKKKHLVVQTHKLHCCQFVLPRLFGSIGGLIDPGYAPELLRQCPGKDPATEFRFDSGLFAAVNANRADGEAARIVDELRDQGNFLAAFARSVRRMGAVGLLTGNDGEIRRNCGVVN</sequence>
<keyword evidence="1" id="KW-0106">Calcium</keyword>
<dbReference type="GO" id="GO:0006979">
    <property type="term" value="P:response to oxidative stress"/>
    <property type="evidence" value="ECO:0007669"/>
    <property type="project" value="InterPro"/>
</dbReference>
<evidence type="ECO:0000259" key="2">
    <source>
        <dbReference type="PROSITE" id="PS50873"/>
    </source>
</evidence>
<dbReference type="SUPFAM" id="SSF48113">
    <property type="entry name" value="Heme-dependent peroxidases"/>
    <property type="match status" value="1"/>
</dbReference>
<dbReference type="EMBL" id="RWGY01000007">
    <property type="protein sequence ID" value="TVU37529.1"/>
    <property type="molecule type" value="Genomic_DNA"/>
</dbReference>
<feature type="domain" description="Plant heme peroxidase family profile" evidence="2">
    <location>
        <begin position="17"/>
        <end position="117"/>
    </location>
</feature>
<reference evidence="3 4" key="1">
    <citation type="journal article" date="2019" name="Sci. Rep.">
        <title>A high-quality genome of Eragrostis curvula grass provides insights into Poaceae evolution and supports new strategies to enhance forage quality.</title>
        <authorList>
            <person name="Carballo J."/>
            <person name="Santos B.A.C.M."/>
            <person name="Zappacosta D."/>
            <person name="Garbus I."/>
            <person name="Selva J.P."/>
            <person name="Gallo C.A."/>
            <person name="Diaz A."/>
            <person name="Albertini E."/>
            <person name="Caccamo M."/>
            <person name="Echenique V."/>
        </authorList>
    </citation>
    <scope>NUCLEOTIDE SEQUENCE [LARGE SCALE GENOMIC DNA]</scope>
    <source>
        <strain evidence="4">cv. Victoria</strain>
        <tissue evidence="3">Leaf</tissue>
    </source>
</reference>
<feature type="non-terminal residue" evidence="3">
    <location>
        <position position="1"/>
    </location>
</feature>
<dbReference type="Gramene" id="TVU37529">
    <property type="protein sequence ID" value="TVU37529"/>
    <property type="gene ID" value="EJB05_10847"/>
</dbReference>
<evidence type="ECO:0000256" key="1">
    <source>
        <dbReference type="ARBA" id="ARBA00022837"/>
    </source>
</evidence>
<evidence type="ECO:0000313" key="4">
    <source>
        <dbReference type="Proteomes" id="UP000324897"/>
    </source>
</evidence>
<keyword evidence="4" id="KW-1185">Reference proteome</keyword>
<dbReference type="OrthoDB" id="2113341at2759"/>
<proteinExistence type="predicted"/>